<reference evidence="1 2" key="1">
    <citation type="submission" date="2016-01" db="EMBL/GenBank/DDBJ databases">
        <title>The draft genome sequence of Aquimarina sp. RZW4-3-2.</title>
        <authorList>
            <person name="Wang Y."/>
        </authorList>
    </citation>
    <scope>NUCLEOTIDE SEQUENCE [LARGE SCALE GENOMIC DNA]</scope>
    <source>
        <strain evidence="1 2">RZW4-3-2</strain>
    </source>
</reference>
<dbReference type="RefSeq" id="WP_066312819.1">
    <property type="nucleotide sequence ID" value="NZ_LQRT01000007.1"/>
</dbReference>
<sequence length="129" mass="15364">MGHKKVCLERHRAENLGSDLNNLTFELKFIEPYWSANQMEEKSIQMLMNELKLELPKDHMLCNENAKLIARKTNNDDIVLELEDKRIAVVHLTWKSKKEIDGYPITRIYKNKADFWNKEMKLDVLNFKE</sequence>
<comment type="caution">
    <text evidence="1">The sequence shown here is derived from an EMBL/GenBank/DDBJ whole genome shotgun (WGS) entry which is preliminary data.</text>
</comment>
<protein>
    <submittedName>
        <fullName evidence="1">Uncharacterized protein</fullName>
    </submittedName>
</protein>
<keyword evidence="2" id="KW-1185">Reference proteome</keyword>
<dbReference type="AlphaFoldDB" id="A0A163B5S1"/>
<proteinExistence type="predicted"/>
<dbReference type="STRING" id="1642818.AWE51_23260"/>
<dbReference type="OrthoDB" id="1359551at2"/>
<dbReference type="Proteomes" id="UP000076715">
    <property type="component" value="Unassembled WGS sequence"/>
</dbReference>
<evidence type="ECO:0000313" key="2">
    <source>
        <dbReference type="Proteomes" id="UP000076715"/>
    </source>
</evidence>
<dbReference type="EMBL" id="LQRT01000007">
    <property type="protein sequence ID" value="KZS41077.1"/>
    <property type="molecule type" value="Genomic_DNA"/>
</dbReference>
<organism evidence="1 2">
    <name type="scientific">Aquimarina aggregata</name>
    <dbReference type="NCBI Taxonomy" id="1642818"/>
    <lineage>
        <taxon>Bacteria</taxon>
        <taxon>Pseudomonadati</taxon>
        <taxon>Bacteroidota</taxon>
        <taxon>Flavobacteriia</taxon>
        <taxon>Flavobacteriales</taxon>
        <taxon>Flavobacteriaceae</taxon>
        <taxon>Aquimarina</taxon>
    </lineage>
</organism>
<accession>A0A163B5S1</accession>
<evidence type="ECO:0000313" key="1">
    <source>
        <dbReference type="EMBL" id="KZS41077.1"/>
    </source>
</evidence>
<name>A0A163B5S1_9FLAO</name>
<gene>
    <name evidence="1" type="ORF">AWE51_23260</name>
</gene>